<sequence length="202" mass="22832">MIYNPDKHRQSIRLKGYDYSRAGAYFVTICVQNRACLFGNIADGQIRLNDAGRMIQTVWTEMPEKYGIATDAFVVMPNHIHGIIVIGIVGAGPRACPNACACPGAGQRQVAGLSLPDVVHRFKTMTTKRYANGVNKGAWTAFPGRLWQRNYYEHIIRNDESLNRIRAYIVDNPLQWALDRENPDSEGTGHEWPLPEDETWRS</sequence>
<dbReference type="PANTHER" id="PTHR36966:SF1">
    <property type="entry name" value="REP-ASSOCIATED TYROSINE TRANSPOSASE"/>
    <property type="match status" value="1"/>
</dbReference>
<evidence type="ECO:0000313" key="3">
    <source>
        <dbReference type="EMBL" id="AVD70180.1"/>
    </source>
</evidence>
<dbReference type="Proteomes" id="UP000239867">
    <property type="component" value="Chromosome"/>
</dbReference>
<evidence type="ECO:0000256" key="1">
    <source>
        <dbReference type="SAM" id="MobiDB-lite"/>
    </source>
</evidence>
<dbReference type="RefSeq" id="WP_104935506.1">
    <property type="nucleotide sequence ID" value="NZ_CP021255.1"/>
</dbReference>
<dbReference type="EMBL" id="CP021255">
    <property type="protein sequence ID" value="AVD70180.1"/>
    <property type="molecule type" value="Genomic_DNA"/>
</dbReference>
<dbReference type="InterPro" id="IPR002686">
    <property type="entry name" value="Transposase_17"/>
</dbReference>
<dbReference type="GO" id="GO:0004803">
    <property type="term" value="F:transposase activity"/>
    <property type="evidence" value="ECO:0007669"/>
    <property type="project" value="InterPro"/>
</dbReference>
<dbReference type="PANTHER" id="PTHR36966">
    <property type="entry name" value="REP-ASSOCIATED TYROSINE TRANSPOSASE"/>
    <property type="match status" value="1"/>
</dbReference>
<name>A0A2L1GKI5_9BACT</name>
<dbReference type="OrthoDB" id="9800147at2"/>
<dbReference type="SMART" id="SM01321">
    <property type="entry name" value="Y1_Tnp"/>
    <property type="match status" value="1"/>
</dbReference>
<reference evidence="3 4" key="1">
    <citation type="journal article" date="2018" name="MBio">
        <title>Insights into the evolution of host association through the isolation and characterization of a novel human periodontal pathobiont, Desulfobulbus oralis.</title>
        <authorList>
            <person name="Cross K.L."/>
            <person name="Chirania P."/>
            <person name="Xiong W."/>
            <person name="Beall C.J."/>
            <person name="Elkins J.G."/>
            <person name="Giannone R.J."/>
            <person name="Griffen A.L."/>
            <person name="Guss A.M."/>
            <person name="Hettich R.L."/>
            <person name="Joshi S.S."/>
            <person name="Mokrzan E.M."/>
            <person name="Martin R.K."/>
            <person name="Zhulin I.B."/>
            <person name="Leys E.J."/>
            <person name="Podar M."/>
        </authorList>
    </citation>
    <scope>NUCLEOTIDE SEQUENCE [LARGE SCALE GENOMIC DNA]</scope>
    <source>
        <strain evidence="3 4">ORNL</strain>
    </source>
</reference>
<dbReference type="KEGG" id="deo:CAY53_00695"/>
<evidence type="ECO:0000259" key="2">
    <source>
        <dbReference type="SMART" id="SM01321"/>
    </source>
</evidence>
<evidence type="ECO:0000313" key="4">
    <source>
        <dbReference type="Proteomes" id="UP000239867"/>
    </source>
</evidence>
<gene>
    <name evidence="3" type="ORF">CAY53_00695</name>
</gene>
<feature type="domain" description="Transposase IS200-like" evidence="2">
    <location>
        <begin position="20"/>
        <end position="172"/>
    </location>
</feature>
<feature type="compositionally biased region" description="Basic and acidic residues" evidence="1">
    <location>
        <begin position="180"/>
        <end position="189"/>
    </location>
</feature>
<dbReference type="InterPro" id="IPR052715">
    <property type="entry name" value="RAYT_transposase"/>
</dbReference>
<proteinExistence type="predicted"/>
<dbReference type="GO" id="GO:0043565">
    <property type="term" value="F:sequence-specific DNA binding"/>
    <property type="evidence" value="ECO:0007669"/>
    <property type="project" value="TreeGrafter"/>
</dbReference>
<dbReference type="InterPro" id="IPR036515">
    <property type="entry name" value="Transposase_17_sf"/>
</dbReference>
<dbReference type="AlphaFoldDB" id="A0A2L1GKI5"/>
<organism evidence="3 4">
    <name type="scientific">Desulfobulbus oralis</name>
    <dbReference type="NCBI Taxonomy" id="1986146"/>
    <lineage>
        <taxon>Bacteria</taxon>
        <taxon>Pseudomonadati</taxon>
        <taxon>Thermodesulfobacteriota</taxon>
        <taxon>Desulfobulbia</taxon>
        <taxon>Desulfobulbales</taxon>
        <taxon>Desulfobulbaceae</taxon>
        <taxon>Desulfobulbus</taxon>
    </lineage>
</organism>
<dbReference type="GO" id="GO:0006313">
    <property type="term" value="P:DNA transposition"/>
    <property type="evidence" value="ECO:0007669"/>
    <property type="project" value="InterPro"/>
</dbReference>
<feature type="region of interest" description="Disordered" evidence="1">
    <location>
        <begin position="180"/>
        <end position="202"/>
    </location>
</feature>
<keyword evidence="4" id="KW-1185">Reference proteome</keyword>
<protein>
    <recommendedName>
        <fullName evidence="2">Transposase IS200-like domain-containing protein</fullName>
    </recommendedName>
</protein>
<accession>A0A2L1GKI5</accession>
<dbReference type="SUPFAM" id="SSF143422">
    <property type="entry name" value="Transposase IS200-like"/>
    <property type="match status" value="1"/>
</dbReference>
<dbReference type="Gene3D" id="3.30.70.1290">
    <property type="entry name" value="Transposase IS200-like"/>
    <property type="match status" value="1"/>
</dbReference>